<dbReference type="InterPro" id="IPR003789">
    <property type="entry name" value="Asn/Gln_tRNA_amidoTrase-B-like"/>
</dbReference>
<name>A0A1H3KI46_9BACI</name>
<dbReference type="SUPFAM" id="SSF89095">
    <property type="entry name" value="GatB/YqeY motif"/>
    <property type="match status" value="1"/>
</dbReference>
<dbReference type="AlphaFoldDB" id="A0A1H3KI46"/>
<evidence type="ECO:0008006" key="3">
    <source>
        <dbReference type="Google" id="ProtNLM"/>
    </source>
</evidence>
<reference evidence="2" key="1">
    <citation type="submission" date="2016-10" db="EMBL/GenBank/DDBJ databases">
        <authorList>
            <person name="Varghese N."/>
            <person name="Submissions S."/>
        </authorList>
    </citation>
    <scope>NUCLEOTIDE SEQUENCE [LARGE SCALE GENOMIC DNA]</scope>
    <source>
        <strain evidence="2">SP</strain>
    </source>
</reference>
<proteinExistence type="predicted"/>
<protein>
    <recommendedName>
        <fullName evidence="3">GatB/YqeY domain-containing protein</fullName>
    </recommendedName>
</protein>
<dbReference type="Gene3D" id="1.10.1510.10">
    <property type="entry name" value="Uncharacterised protein YqeY/AIM41 PF09424, N-terminal domain"/>
    <property type="match status" value="1"/>
</dbReference>
<dbReference type="InterPro" id="IPR023168">
    <property type="entry name" value="GatB_Yqey_C_2"/>
</dbReference>
<dbReference type="PANTHER" id="PTHR28055:SF1">
    <property type="entry name" value="ALTERED INHERITANCE OF MITOCHONDRIA PROTEIN 41, MITOCHONDRIAL"/>
    <property type="match status" value="1"/>
</dbReference>
<accession>A0A1H3KI46</accession>
<sequence>MSFLDQLNQDLKEAMKNKEKQRLSVIRSVKSALQNETIKLQKEELAEDEVLTVLNREMKQRKESLHEFEQANREDLVEKIKVEIELLQVYLPSQLSDEELQALVDETVNEVGASTSADMGKVMGAIMPKVKGRADGGKVRQLVQKSLT</sequence>
<dbReference type="InterPro" id="IPR019004">
    <property type="entry name" value="YqeY/Aim41"/>
</dbReference>
<dbReference type="EMBL" id="FNPI01000002">
    <property type="protein sequence ID" value="SDY51700.1"/>
    <property type="molecule type" value="Genomic_DNA"/>
</dbReference>
<dbReference type="PANTHER" id="PTHR28055">
    <property type="entry name" value="ALTERED INHERITANCE OF MITOCHONDRIA PROTEIN 41, MITOCHONDRIAL"/>
    <property type="match status" value="1"/>
</dbReference>
<dbReference type="Gene3D" id="1.10.10.410">
    <property type="match status" value="1"/>
</dbReference>
<organism evidence="1 2">
    <name type="scientific">Evansella caseinilytica</name>
    <dbReference type="NCBI Taxonomy" id="1503961"/>
    <lineage>
        <taxon>Bacteria</taxon>
        <taxon>Bacillati</taxon>
        <taxon>Bacillota</taxon>
        <taxon>Bacilli</taxon>
        <taxon>Bacillales</taxon>
        <taxon>Bacillaceae</taxon>
        <taxon>Evansella</taxon>
    </lineage>
</organism>
<evidence type="ECO:0000313" key="1">
    <source>
        <dbReference type="EMBL" id="SDY51700.1"/>
    </source>
</evidence>
<dbReference type="InterPro" id="IPR042184">
    <property type="entry name" value="YqeY/Aim41_N"/>
</dbReference>
<evidence type="ECO:0000313" key="2">
    <source>
        <dbReference type="Proteomes" id="UP000198935"/>
    </source>
</evidence>
<dbReference type="STRING" id="1503961.SAMN05421736_102156"/>
<dbReference type="Proteomes" id="UP000198935">
    <property type="component" value="Unassembled WGS sequence"/>
</dbReference>
<keyword evidence="2" id="KW-1185">Reference proteome</keyword>
<dbReference type="GO" id="GO:0016884">
    <property type="term" value="F:carbon-nitrogen ligase activity, with glutamine as amido-N-donor"/>
    <property type="evidence" value="ECO:0007669"/>
    <property type="project" value="InterPro"/>
</dbReference>
<gene>
    <name evidence="1" type="ORF">SAMN05421736_102156</name>
</gene>
<dbReference type="OrthoDB" id="9794041at2"/>
<dbReference type="Pfam" id="PF09424">
    <property type="entry name" value="YqeY"/>
    <property type="match status" value="1"/>
</dbReference>